<dbReference type="PANTHER" id="PTHR10656">
    <property type="entry name" value="CELL FATE DETERMINING PROTEIN MAB21-RELATED"/>
    <property type="match status" value="1"/>
</dbReference>
<comment type="similarity">
    <text evidence="1">Belongs to the mab-21 family.</text>
</comment>
<proteinExistence type="inferred from homology"/>
<name>A0A1W0WUC3_HYPEX</name>
<dbReference type="Proteomes" id="UP000192578">
    <property type="component" value="Unassembled WGS sequence"/>
</dbReference>
<dbReference type="InterPro" id="IPR024810">
    <property type="entry name" value="MAB21L/cGLR"/>
</dbReference>
<dbReference type="InterPro" id="IPR046903">
    <property type="entry name" value="Mab-21-like_nuc_Trfase"/>
</dbReference>
<dbReference type="PANTHER" id="PTHR10656:SF70">
    <property type="entry name" value="PROTEIN MAB-21-RELATED"/>
    <property type="match status" value="1"/>
</dbReference>
<dbReference type="AlphaFoldDB" id="A0A1W0WUC3"/>
<comment type="caution">
    <text evidence="4">The sequence shown here is derived from an EMBL/GenBank/DDBJ whole genome shotgun (WGS) entry which is preliminary data.</text>
</comment>
<protein>
    <submittedName>
        <fullName evidence="4">Protein mab-21-like 2</fullName>
    </submittedName>
</protein>
<dbReference type="Gene3D" id="3.30.460.90">
    <property type="match status" value="1"/>
</dbReference>
<dbReference type="EMBL" id="MTYJ01000046">
    <property type="protein sequence ID" value="OQV18753.1"/>
    <property type="molecule type" value="Genomic_DNA"/>
</dbReference>
<gene>
    <name evidence="4" type="ORF">BV898_07191</name>
</gene>
<reference evidence="5" key="1">
    <citation type="submission" date="2017-01" db="EMBL/GenBank/DDBJ databases">
        <title>Comparative genomics of anhydrobiosis in the tardigrade Hypsibius dujardini.</title>
        <authorList>
            <person name="Yoshida Y."/>
            <person name="Koutsovoulos G."/>
            <person name="Laetsch D."/>
            <person name="Stevens L."/>
            <person name="Kumar S."/>
            <person name="Horikawa D."/>
            <person name="Ishino K."/>
            <person name="Komine S."/>
            <person name="Tomita M."/>
            <person name="Blaxter M."/>
            <person name="Arakawa K."/>
        </authorList>
    </citation>
    <scope>NUCLEOTIDE SEQUENCE [LARGE SCALE GENOMIC DNA]</scope>
    <source>
        <strain evidence="5">Z151</strain>
    </source>
</reference>
<keyword evidence="5" id="KW-1185">Reference proteome</keyword>
<evidence type="ECO:0000256" key="1">
    <source>
        <dbReference type="ARBA" id="ARBA00008307"/>
    </source>
</evidence>
<dbReference type="OrthoDB" id="5961151at2759"/>
<evidence type="ECO:0000313" key="5">
    <source>
        <dbReference type="Proteomes" id="UP000192578"/>
    </source>
</evidence>
<dbReference type="Pfam" id="PF20266">
    <property type="entry name" value="Mab-21_C"/>
    <property type="match status" value="1"/>
</dbReference>
<organism evidence="4 5">
    <name type="scientific">Hypsibius exemplaris</name>
    <name type="common">Freshwater tardigrade</name>
    <dbReference type="NCBI Taxonomy" id="2072580"/>
    <lineage>
        <taxon>Eukaryota</taxon>
        <taxon>Metazoa</taxon>
        <taxon>Ecdysozoa</taxon>
        <taxon>Tardigrada</taxon>
        <taxon>Eutardigrada</taxon>
        <taxon>Parachela</taxon>
        <taxon>Hypsibioidea</taxon>
        <taxon>Hypsibiidae</taxon>
        <taxon>Hypsibius</taxon>
    </lineage>
</organism>
<evidence type="ECO:0000259" key="3">
    <source>
        <dbReference type="Pfam" id="PF20266"/>
    </source>
</evidence>
<feature type="domain" description="Mab-21-like nucleotidyltransferase" evidence="2">
    <location>
        <begin position="115"/>
        <end position="296"/>
    </location>
</feature>
<dbReference type="InterPro" id="IPR046906">
    <property type="entry name" value="Mab-21_HhH/H2TH-like"/>
</dbReference>
<evidence type="ECO:0000313" key="4">
    <source>
        <dbReference type="EMBL" id="OQV18753.1"/>
    </source>
</evidence>
<evidence type="ECO:0000259" key="2">
    <source>
        <dbReference type="Pfam" id="PF03281"/>
    </source>
</evidence>
<feature type="domain" description="Mab-21-like HhH/H2TH-like" evidence="3">
    <location>
        <begin position="298"/>
        <end position="395"/>
    </location>
</feature>
<dbReference type="Gene3D" id="1.10.1410.40">
    <property type="match status" value="1"/>
</dbReference>
<accession>A0A1W0WUC3</accession>
<dbReference type="SMART" id="SM01265">
    <property type="entry name" value="Mab-21"/>
    <property type="match status" value="1"/>
</dbReference>
<dbReference type="Pfam" id="PF03281">
    <property type="entry name" value="Mab-21"/>
    <property type="match status" value="1"/>
</dbReference>
<dbReference type="FunFam" id="1.10.1410.40:FF:000002">
    <property type="entry name" value="protein mab-21-like 1"/>
    <property type="match status" value="1"/>
</dbReference>
<sequence length="411" mass="47269">MGYYAMKKLLLQHGRKNLFRSFFTSPPTVTFFLYPHIINYHRQLPSTPLTGSMLASQTKALHQLNKYYMDRVQTRKMAINASLLEIVQIVQDILKEVEVQEPRFISTLTEVNGRFEGLEVIGPQEVEIVLFLNQMGVFNFVDDGTIPGCAVLKLSDGRKRSMSLWVEFITASGYLSARKIRSRFQTLVGQAAEKSRFRDSVKMVCDSNEVKLRIRDRYSVQITPAFKCIGIWPRSAAHWPVPQIPWPHPAFVQEVKTEGFNLYSRECSSLITKQTAMEGDAFVMNFNDAEDRLLQNGCRKKCLSILKSLRDRHLDLAGAPVNNYHMKTLLLYECEKHPREIEWVDMVLFDRINGILLQLISCLQCRKCPHYFLPNLDLFKGKTAASLDLAAKQTWRLLRELLTNARSLDSL</sequence>